<gene>
    <name evidence="2" type="ORF">CR165_20535</name>
</gene>
<reference evidence="3" key="1">
    <citation type="submission" date="2017-10" db="EMBL/GenBank/DDBJ databases">
        <authorList>
            <person name="Toshchakov S.V."/>
            <person name="Goeva M.A."/>
        </authorList>
    </citation>
    <scope>NUCLEOTIDE SEQUENCE [LARGE SCALE GENOMIC DNA]</scope>
    <source>
        <strain evidence="3">JR1/69-1-13</strain>
    </source>
</reference>
<feature type="compositionally biased region" description="Basic and acidic residues" evidence="1">
    <location>
        <begin position="44"/>
        <end position="53"/>
    </location>
</feature>
<evidence type="ECO:0000313" key="3">
    <source>
        <dbReference type="Proteomes" id="UP000245048"/>
    </source>
</evidence>
<comment type="caution">
    <text evidence="2">The sequence shown here is derived from an EMBL/GenBank/DDBJ whole genome shotgun (WGS) entry which is preliminary data.</text>
</comment>
<sequence length="92" mass="9898">MSKTELRTDIIPPGSRNDADYSMARAFNIFPPSAEDQARTAAADAERRARLSDAWRTPAGGPANPSAALSATPEAALDAKRDRLSNAWKEGR</sequence>
<dbReference type="EMBL" id="PDOA01000021">
    <property type="protein sequence ID" value="PWC26959.1"/>
    <property type="molecule type" value="Genomic_DNA"/>
</dbReference>
<organism evidence="2 3">
    <name type="scientific">Teichococcus aestuarii</name>
    <dbReference type="NCBI Taxonomy" id="568898"/>
    <lineage>
        <taxon>Bacteria</taxon>
        <taxon>Pseudomonadati</taxon>
        <taxon>Pseudomonadota</taxon>
        <taxon>Alphaproteobacteria</taxon>
        <taxon>Acetobacterales</taxon>
        <taxon>Roseomonadaceae</taxon>
        <taxon>Roseomonas</taxon>
    </lineage>
</organism>
<name>A0A2U1UZ84_9PROT</name>
<evidence type="ECO:0000313" key="2">
    <source>
        <dbReference type="EMBL" id="PWC26959.1"/>
    </source>
</evidence>
<evidence type="ECO:0000256" key="1">
    <source>
        <dbReference type="SAM" id="MobiDB-lite"/>
    </source>
</evidence>
<feature type="region of interest" description="Disordered" evidence="1">
    <location>
        <begin position="35"/>
        <end position="92"/>
    </location>
</feature>
<feature type="compositionally biased region" description="Basic and acidic residues" evidence="1">
    <location>
        <begin position="77"/>
        <end position="92"/>
    </location>
</feature>
<protein>
    <submittedName>
        <fullName evidence="2">Uncharacterized protein</fullName>
    </submittedName>
</protein>
<proteinExistence type="predicted"/>
<dbReference type="Proteomes" id="UP000245048">
    <property type="component" value="Unassembled WGS sequence"/>
</dbReference>
<dbReference type="AlphaFoldDB" id="A0A2U1UZ84"/>
<keyword evidence="3" id="KW-1185">Reference proteome</keyword>
<accession>A0A2U1UZ84</accession>